<keyword evidence="2" id="KW-1185">Reference proteome</keyword>
<dbReference type="AlphaFoldDB" id="A0AAN8QS87"/>
<dbReference type="Proteomes" id="UP001356427">
    <property type="component" value="Unassembled WGS sequence"/>
</dbReference>
<protein>
    <submittedName>
        <fullName evidence="1">Uncharacterized protein</fullName>
    </submittedName>
</protein>
<reference evidence="1 2" key="1">
    <citation type="submission" date="2021-04" db="EMBL/GenBank/DDBJ databases">
        <authorList>
            <person name="De Guttry C."/>
            <person name="Zahm M."/>
            <person name="Klopp C."/>
            <person name="Cabau C."/>
            <person name="Louis A."/>
            <person name="Berthelot C."/>
            <person name="Parey E."/>
            <person name="Roest Crollius H."/>
            <person name="Montfort J."/>
            <person name="Robinson-Rechavi M."/>
            <person name="Bucao C."/>
            <person name="Bouchez O."/>
            <person name="Gislard M."/>
            <person name="Lluch J."/>
            <person name="Milhes M."/>
            <person name="Lampietro C."/>
            <person name="Lopez Roques C."/>
            <person name="Donnadieu C."/>
            <person name="Braasch I."/>
            <person name="Desvignes T."/>
            <person name="Postlethwait J."/>
            <person name="Bobe J."/>
            <person name="Wedekind C."/>
            <person name="Guiguen Y."/>
        </authorList>
    </citation>
    <scope>NUCLEOTIDE SEQUENCE [LARGE SCALE GENOMIC DNA]</scope>
    <source>
        <strain evidence="1">Cs_M1</strain>
        <tissue evidence="1">Blood</tissue>
    </source>
</reference>
<dbReference type="EMBL" id="JAGTTL010000013">
    <property type="protein sequence ID" value="KAK6314375.1"/>
    <property type="molecule type" value="Genomic_DNA"/>
</dbReference>
<proteinExistence type="predicted"/>
<name>A0AAN8QS87_9TELE</name>
<comment type="caution">
    <text evidence="1">The sequence shown here is derived from an EMBL/GenBank/DDBJ whole genome shotgun (WGS) entry which is preliminary data.</text>
</comment>
<accession>A0AAN8QS87</accession>
<organism evidence="1 2">
    <name type="scientific">Coregonus suidteri</name>
    <dbReference type="NCBI Taxonomy" id="861788"/>
    <lineage>
        <taxon>Eukaryota</taxon>
        <taxon>Metazoa</taxon>
        <taxon>Chordata</taxon>
        <taxon>Craniata</taxon>
        <taxon>Vertebrata</taxon>
        <taxon>Euteleostomi</taxon>
        <taxon>Actinopterygii</taxon>
        <taxon>Neopterygii</taxon>
        <taxon>Teleostei</taxon>
        <taxon>Protacanthopterygii</taxon>
        <taxon>Salmoniformes</taxon>
        <taxon>Salmonidae</taxon>
        <taxon>Coregoninae</taxon>
        <taxon>Coregonus</taxon>
    </lineage>
</organism>
<evidence type="ECO:0000313" key="2">
    <source>
        <dbReference type="Proteomes" id="UP001356427"/>
    </source>
</evidence>
<gene>
    <name evidence="1" type="ORF">J4Q44_G00158340</name>
</gene>
<sequence>MSQETKGIYLYATEQVMRLHPEVEVKTLRKCKVFYIGRTKRCLQDRLAEHKYAIRFVTAQQMAMSYSI</sequence>
<evidence type="ECO:0000313" key="1">
    <source>
        <dbReference type="EMBL" id="KAK6314375.1"/>
    </source>
</evidence>